<dbReference type="GO" id="GO:0016747">
    <property type="term" value="F:acyltransferase activity, transferring groups other than amino-acyl groups"/>
    <property type="evidence" value="ECO:0007669"/>
    <property type="project" value="InterPro"/>
</dbReference>
<keyword evidence="2" id="KW-0418">Kinase</keyword>
<dbReference type="STRING" id="36849.OXPF_19280"/>
<feature type="domain" description="N-acetyltransferase" evidence="1">
    <location>
        <begin position="7"/>
        <end position="146"/>
    </location>
</feature>
<dbReference type="SUPFAM" id="SSF55729">
    <property type="entry name" value="Acyl-CoA N-acyltransferases (Nat)"/>
    <property type="match status" value="1"/>
</dbReference>
<keyword evidence="2" id="KW-0808">Transferase</keyword>
<accession>A0A0P8W9R3</accession>
<dbReference type="OrthoDB" id="9798081at2"/>
<comment type="caution">
    <text evidence="2">The sequence shown here is derived from an EMBL/GenBank/DDBJ whole genome shotgun (WGS) entry which is preliminary data.</text>
</comment>
<evidence type="ECO:0000259" key="1">
    <source>
        <dbReference type="Pfam" id="PF13302"/>
    </source>
</evidence>
<dbReference type="AlphaFoldDB" id="A0A0P8W9R3"/>
<proteinExistence type="predicted"/>
<keyword evidence="3" id="KW-1185">Reference proteome</keyword>
<dbReference type="Gene3D" id="3.40.630.30">
    <property type="match status" value="1"/>
</dbReference>
<organism evidence="2 3">
    <name type="scientific">Oxobacter pfennigii</name>
    <dbReference type="NCBI Taxonomy" id="36849"/>
    <lineage>
        <taxon>Bacteria</taxon>
        <taxon>Bacillati</taxon>
        <taxon>Bacillota</taxon>
        <taxon>Clostridia</taxon>
        <taxon>Eubacteriales</taxon>
        <taxon>Clostridiaceae</taxon>
        <taxon>Oxobacter</taxon>
    </lineage>
</organism>
<dbReference type="InterPro" id="IPR051531">
    <property type="entry name" value="N-acetyltransferase"/>
</dbReference>
<dbReference type="GO" id="GO:0016301">
    <property type="term" value="F:kinase activity"/>
    <property type="evidence" value="ECO:0007669"/>
    <property type="project" value="UniProtKB-KW"/>
</dbReference>
<dbReference type="Pfam" id="PF13302">
    <property type="entry name" value="Acetyltransf_3"/>
    <property type="match status" value="1"/>
</dbReference>
<dbReference type="RefSeq" id="WP_054874985.1">
    <property type="nucleotide sequence ID" value="NZ_LKET01000030.1"/>
</dbReference>
<dbReference type="InterPro" id="IPR016181">
    <property type="entry name" value="Acyl_CoA_acyltransferase"/>
</dbReference>
<dbReference type="Proteomes" id="UP000050326">
    <property type="component" value="Unassembled WGS sequence"/>
</dbReference>
<dbReference type="PANTHER" id="PTHR43792">
    <property type="entry name" value="GNAT FAMILY, PUTATIVE (AFU_ORTHOLOGUE AFUA_3G00765)-RELATED-RELATED"/>
    <property type="match status" value="1"/>
</dbReference>
<reference evidence="2 3" key="1">
    <citation type="submission" date="2015-09" db="EMBL/GenBank/DDBJ databases">
        <title>Genome sequence of Oxobacter pfennigii DSM 3222.</title>
        <authorList>
            <person name="Poehlein A."/>
            <person name="Bengelsdorf F.R."/>
            <person name="Schiel-Bengelsdorf B."/>
            <person name="Duerre P."/>
            <person name="Daniel R."/>
        </authorList>
    </citation>
    <scope>NUCLEOTIDE SEQUENCE [LARGE SCALE GENOMIC DNA]</scope>
    <source>
        <strain evidence="2 3">DSM 3222</strain>
    </source>
</reference>
<sequence length="173" mass="20210">MKIETDRLLLRKHRIEDYERFWGMITDPIAKRFTGGVTSLTYEQRFKLFCEDCSTPYSEDRIEFAVVEKSSMMYIGYCGCRASKELGGYELFYGYCRDSWGKGYGFEAADSAVAFFFEQMGIDRLVAASDKENIATVRILNRLGFKFIEQVNIDRLGVVDKCELHKQEYRRSR</sequence>
<gene>
    <name evidence="2" type="ORF">OXPF_19280</name>
</gene>
<evidence type="ECO:0000313" key="2">
    <source>
        <dbReference type="EMBL" id="KPU44434.1"/>
    </source>
</evidence>
<dbReference type="InterPro" id="IPR000182">
    <property type="entry name" value="GNAT_dom"/>
</dbReference>
<protein>
    <submittedName>
        <fullName evidence="2">Anhydro-N-acetylmuramic acid kinase</fullName>
    </submittedName>
</protein>
<dbReference type="EMBL" id="LKET01000030">
    <property type="protein sequence ID" value="KPU44434.1"/>
    <property type="molecule type" value="Genomic_DNA"/>
</dbReference>
<evidence type="ECO:0000313" key="3">
    <source>
        <dbReference type="Proteomes" id="UP000050326"/>
    </source>
</evidence>
<name>A0A0P8W9R3_9CLOT</name>
<dbReference type="PANTHER" id="PTHR43792:SF16">
    <property type="entry name" value="N-ACETYLTRANSFERASE DOMAIN-CONTAINING PROTEIN"/>
    <property type="match status" value="1"/>
</dbReference>